<gene>
    <name evidence="1" type="ORF">AKJ31_13790</name>
</gene>
<dbReference type="PATRIC" id="fig|171383.3.peg.2816"/>
<dbReference type="Proteomes" id="UP000037530">
    <property type="component" value="Unassembled WGS sequence"/>
</dbReference>
<comment type="caution">
    <text evidence="1">The sequence shown here is derived from an EMBL/GenBank/DDBJ whole genome shotgun (WGS) entry which is preliminary data.</text>
</comment>
<sequence>MVQPDKLPQQSQLIPIAKQSDFHDAFTFLVAKQGQTPAQVYHAIFGQLPRLVQQLMSVRNKLVKPLGFQVQDIQAIPSAEALQVGKGEGLHRVEYLDENEIVCSTSEKHMRVWLSVYKRSACQFTISTMVETHSSIGKGYLMAIIPFHKLVAIASIQSMLTRSEKQ</sequence>
<name>A0A0M0HZD8_9VIBR</name>
<dbReference type="InterPro" id="IPR021295">
    <property type="entry name" value="DUF2867"/>
</dbReference>
<evidence type="ECO:0000313" key="1">
    <source>
        <dbReference type="EMBL" id="KOO07222.1"/>
    </source>
</evidence>
<keyword evidence="2" id="KW-1185">Reference proteome</keyword>
<proteinExistence type="predicted"/>
<reference evidence="2" key="1">
    <citation type="submission" date="2015-08" db="EMBL/GenBank/DDBJ databases">
        <title>Vibrio galatheae sp. nov., a novel member of the Vibrionaceae family isolated from the Solomon Islands.</title>
        <authorList>
            <person name="Giubergia S."/>
            <person name="Machado H."/>
            <person name="Mateiu R.V."/>
            <person name="Gram L."/>
        </authorList>
    </citation>
    <scope>NUCLEOTIDE SEQUENCE [LARGE SCALE GENOMIC DNA]</scope>
    <source>
        <strain evidence="2">DSM 19134</strain>
    </source>
</reference>
<dbReference type="AlphaFoldDB" id="A0A0M0HZD8"/>
<accession>A0A0M0HZD8</accession>
<protein>
    <recommendedName>
        <fullName evidence="3">DUF2867 domain-containing protein</fullName>
    </recommendedName>
</protein>
<evidence type="ECO:0008006" key="3">
    <source>
        <dbReference type="Google" id="ProtNLM"/>
    </source>
</evidence>
<evidence type="ECO:0000313" key="2">
    <source>
        <dbReference type="Proteomes" id="UP000037530"/>
    </source>
</evidence>
<organism evidence="1 2">
    <name type="scientific">Vibrio hepatarius</name>
    <dbReference type="NCBI Taxonomy" id="171383"/>
    <lineage>
        <taxon>Bacteria</taxon>
        <taxon>Pseudomonadati</taxon>
        <taxon>Pseudomonadota</taxon>
        <taxon>Gammaproteobacteria</taxon>
        <taxon>Vibrionales</taxon>
        <taxon>Vibrionaceae</taxon>
        <taxon>Vibrio</taxon>
        <taxon>Vibrio oreintalis group</taxon>
    </lineage>
</organism>
<dbReference type="EMBL" id="LHPI01000012">
    <property type="protein sequence ID" value="KOO07222.1"/>
    <property type="molecule type" value="Genomic_DNA"/>
</dbReference>
<dbReference type="Pfam" id="PF11066">
    <property type="entry name" value="DUF2867"/>
    <property type="match status" value="1"/>
</dbReference>
<dbReference type="RefSeq" id="WP_053409679.1">
    <property type="nucleotide sequence ID" value="NZ_DAIPHI010000184.1"/>
</dbReference>
<dbReference type="OrthoDB" id="7058586at2"/>